<name>A0ABT0BQN4_9SPHN</name>
<protein>
    <recommendedName>
        <fullName evidence="4">Flagellar assembly protein FliH/Type III secretion system HrpE domain-containing protein</fullName>
    </recommendedName>
</protein>
<keyword evidence="3" id="KW-1185">Reference proteome</keyword>
<dbReference type="RefSeq" id="WP_243919994.1">
    <property type="nucleotide sequence ID" value="NZ_JALHLG010000009.1"/>
</dbReference>
<evidence type="ECO:0008006" key="4">
    <source>
        <dbReference type="Google" id="ProtNLM"/>
    </source>
</evidence>
<evidence type="ECO:0000313" key="3">
    <source>
        <dbReference type="Proteomes" id="UP001202281"/>
    </source>
</evidence>
<feature type="coiled-coil region" evidence="1">
    <location>
        <begin position="65"/>
        <end position="92"/>
    </location>
</feature>
<accession>A0ABT0BQN4</accession>
<keyword evidence="1" id="KW-0175">Coiled coil</keyword>
<comment type="caution">
    <text evidence="2">The sequence shown here is derived from an EMBL/GenBank/DDBJ whole genome shotgun (WGS) entry which is preliminary data.</text>
</comment>
<sequence>MTRVIKSAQVDGTAWLAGLPRRRECQNQSEVLPRQSPLTSAVPSSQEALALADRASVELEMHGTIGELRNDAERLREELSEMRRSMPEQLRRAEEAGRLAGIQEVSRDDEARTKALGQALLALQDEAGTALARLERLAVILSEDVLAKLLDDPSRYAELLEGMIARQCEVLEKELITEVLVSAEDFPNEHALESIVACAPNTRVLRDEALASGRCQLKLKLGYVDLSVPQVRDKVMDFLGGLSESGSV</sequence>
<dbReference type="Proteomes" id="UP001202281">
    <property type="component" value="Unassembled WGS sequence"/>
</dbReference>
<organism evidence="2 3">
    <name type="scientific">Novosphingobium beihaiensis</name>
    <dbReference type="NCBI Taxonomy" id="2930389"/>
    <lineage>
        <taxon>Bacteria</taxon>
        <taxon>Pseudomonadati</taxon>
        <taxon>Pseudomonadota</taxon>
        <taxon>Alphaproteobacteria</taxon>
        <taxon>Sphingomonadales</taxon>
        <taxon>Sphingomonadaceae</taxon>
        <taxon>Novosphingobium</taxon>
    </lineage>
</organism>
<evidence type="ECO:0000256" key="1">
    <source>
        <dbReference type="SAM" id="Coils"/>
    </source>
</evidence>
<evidence type="ECO:0000313" key="2">
    <source>
        <dbReference type="EMBL" id="MCJ2186989.1"/>
    </source>
</evidence>
<dbReference type="EMBL" id="JALHLG010000009">
    <property type="protein sequence ID" value="MCJ2186989.1"/>
    <property type="molecule type" value="Genomic_DNA"/>
</dbReference>
<gene>
    <name evidence="2" type="ORF">MTR66_09195</name>
</gene>
<reference evidence="2 3" key="1">
    <citation type="submission" date="2022-04" db="EMBL/GenBank/DDBJ databases">
        <title>Identification of a novel bacterium isolated from mangrove sediments.</title>
        <authorList>
            <person name="Pan X."/>
        </authorList>
    </citation>
    <scope>NUCLEOTIDE SEQUENCE [LARGE SCALE GENOMIC DNA]</scope>
    <source>
        <strain evidence="2 3">B2638</strain>
    </source>
</reference>
<proteinExistence type="predicted"/>